<keyword evidence="2" id="KW-1185">Reference proteome</keyword>
<dbReference type="Proteomes" id="UP000321570">
    <property type="component" value="Unassembled WGS sequence"/>
</dbReference>
<proteinExistence type="predicted"/>
<sequence length="54" mass="6121">TREDTQGTLACQTHLPLLTPSPPILYFPLRLCIELCSIQPGLRNPWCSLSFIYC</sequence>
<accession>A0A564Z967</accession>
<evidence type="ECO:0000313" key="2">
    <source>
        <dbReference type="Proteomes" id="UP000321570"/>
    </source>
</evidence>
<organism evidence="1 2">
    <name type="scientific">Hymenolepis diminuta</name>
    <name type="common">Rat tapeworm</name>
    <dbReference type="NCBI Taxonomy" id="6216"/>
    <lineage>
        <taxon>Eukaryota</taxon>
        <taxon>Metazoa</taxon>
        <taxon>Spiralia</taxon>
        <taxon>Lophotrochozoa</taxon>
        <taxon>Platyhelminthes</taxon>
        <taxon>Cestoda</taxon>
        <taxon>Eucestoda</taxon>
        <taxon>Cyclophyllidea</taxon>
        <taxon>Hymenolepididae</taxon>
        <taxon>Hymenolepis</taxon>
    </lineage>
</organism>
<feature type="non-terminal residue" evidence="1">
    <location>
        <position position="1"/>
    </location>
</feature>
<dbReference type="EMBL" id="CABIJS010000697">
    <property type="protein sequence ID" value="VUZ55966.1"/>
    <property type="molecule type" value="Genomic_DNA"/>
</dbReference>
<protein>
    <submittedName>
        <fullName evidence="1">Uncharacterized protein</fullName>
    </submittedName>
</protein>
<name>A0A564Z967_HYMDI</name>
<evidence type="ECO:0000313" key="1">
    <source>
        <dbReference type="EMBL" id="VUZ55966.1"/>
    </source>
</evidence>
<reference evidence="1 2" key="1">
    <citation type="submission" date="2019-07" db="EMBL/GenBank/DDBJ databases">
        <authorList>
            <person name="Jastrzebski P J."/>
            <person name="Paukszto L."/>
            <person name="Jastrzebski P J."/>
        </authorList>
    </citation>
    <scope>NUCLEOTIDE SEQUENCE [LARGE SCALE GENOMIC DNA]</scope>
    <source>
        <strain evidence="1 2">WMS-il1</strain>
    </source>
</reference>
<gene>
    <name evidence="1" type="ORF">WMSIL1_LOCUS13478</name>
</gene>
<dbReference type="AlphaFoldDB" id="A0A564Z967"/>